<gene>
    <name evidence="1" type="ORF">M9H77_27833</name>
</gene>
<sequence>MLGAARQDSSCSTHRYSHAEYGSRNKRPEMARDVPALTQKRKKAVEGGPVDPELIPYDGHVAGRILHGQNRGLLKCRSRYMALTGWELTNSQARPLASGSGLTRTVNGSRPSGYPQTQTRTLILKLGPRPGPIPSRV</sequence>
<dbReference type="EMBL" id="CM044706">
    <property type="protein sequence ID" value="KAI5659040.1"/>
    <property type="molecule type" value="Genomic_DNA"/>
</dbReference>
<protein>
    <submittedName>
        <fullName evidence="1">Uncharacterized protein</fullName>
    </submittedName>
</protein>
<organism evidence="1 2">
    <name type="scientific">Catharanthus roseus</name>
    <name type="common">Madagascar periwinkle</name>
    <name type="synonym">Vinca rosea</name>
    <dbReference type="NCBI Taxonomy" id="4058"/>
    <lineage>
        <taxon>Eukaryota</taxon>
        <taxon>Viridiplantae</taxon>
        <taxon>Streptophyta</taxon>
        <taxon>Embryophyta</taxon>
        <taxon>Tracheophyta</taxon>
        <taxon>Spermatophyta</taxon>
        <taxon>Magnoliopsida</taxon>
        <taxon>eudicotyledons</taxon>
        <taxon>Gunneridae</taxon>
        <taxon>Pentapetalae</taxon>
        <taxon>asterids</taxon>
        <taxon>lamiids</taxon>
        <taxon>Gentianales</taxon>
        <taxon>Apocynaceae</taxon>
        <taxon>Rauvolfioideae</taxon>
        <taxon>Vinceae</taxon>
        <taxon>Catharanthinae</taxon>
        <taxon>Catharanthus</taxon>
    </lineage>
</organism>
<keyword evidence="2" id="KW-1185">Reference proteome</keyword>
<proteinExistence type="predicted"/>
<evidence type="ECO:0000313" key="2">
    <source>
        <dbReference type="Proteomes" id="UP001060085"/>
    </source>
</evidence>
<reference evidence="2" key="1">
    <citation type="journal article" date="2023" name="Nat. Plants">
        <title>Single-cell RNA sequencing provides a high-resolution roadmap for understanding the multicellular compartmentation of specialized metabolism.</title>
        <authorList>
            <person name="Sun S."/>
            <person name="Shen X."/>
            <person name="Li Y."/>
            <person name="Li Y."/>
            <person name="Wang S."/>
            <person name="Li R."/>
            <person name="Zhang H."/>
            <person name="Shen G."/>
            <person name="Guo B."/>
            <person name="Wei J."/>
            <person name="Xu J."/>
            <person name="St-Pierre B."/>
            <person name="Chen S."/>
            <person name="Sun C."/>
        </authorList>
    </citation>
    <scope>NUCLEOTIDE SEQUENCE [LARGE SCALE GENOMIC DNA]</scope>
</reference>
<dbReference type="Proteomes" id="UP001060085">
    <property type="component" value="Linkage Group LG06"/>
</dbReference>
<evidence type="ECO:0000313" key="1">
    <source>
        <dbReference type="EMBL" id="KAI5659040.1"/>
    </source>
</evidence>
<name>A0ACC0AFA2_CATRO</name>
<comment type="caution">
    <text evidence="1">The sequence shown here is derived from an EMBL/GenBank/DDBJ whole genome shotgun (WGS) entry which is preliminary data.</text>
</comment>
<accession>A0ACC0AFA2</accession>